<keyword evidence="3" id="KW-1185">Reference proteome</keyword>
<protein>
    <submittedName>
        <fullName evidence="2">YdeI family protein</fullName>
    </submittedName>
</protein>
<name>A0ABW2AZI7_9RHOB</name>
<feature type="domain" description="YdhG-like" evidence="1">
    <location>
        <begin position="18"/>
        <end position="115"/>
    </location>
</feature>
<gene>
    <name evidence="2" type="ORF">ACFQFQ_03280</name>
</gene>
<dbReference type="Proteomes" id="UP001596353">
    <property type="component" value="Unassembled WGS sequence"/>
</dbReference>
<organism evidence="2 3">
    <name type="scientific">Sulfitobacter porphyrae</name>
    <dbReference type="NCBI Taxonomy" id="1246864"/>
    <lineage>
        <taxon>Bacteria</taxon>
        <taxon>Pseudomonadati</taxon>
        <taxon>Pseudomonadota</taxon>
        <taxon>Alphaproteobacteria</taxon>
        <taxon>Rhodobacterales</taxon>
        <taxon>Roseobacteraceae</taxon>
        <taxon>Sulfitobacter</taxon>
    </lineage>
</organism>
<dbReference type="Pfam" id="PF08818">
    <property type="entry name" value="DUF1801"/>
    <property type="match status" value="1"/>
</dbReference>
<proteinExistence type="predicted"/>
<sequence length="195" mass="21691">MGKADPRIDRYFDKDRPWRAELVALRRLMLAEDVTEALKWRNPCYAAHGSNIGIIGAEKNDVALSFFKGVLFDDPAGLLKVPGPNSRSARVMKFTSTEEIDAVAQDITGFIKQAIAVEKDGRSVDLPEDDLDYPEALLAAFEADPELQTAFEALTPGRQRGYVLHISGAKQEATQHARIAKWRDRILAGQGMHDR</sequence>
<evidence type="ECO:0000313" key="3">
    <source>
        <dbReference type="Proteomes" id="UP001596353"/>
    </source>
</evidence>
<reference evidence="3" key="1">
    <citation type="journal article" date="2019" name="Int. J. Syst. Evol. Microbiol.">
        <title>The Global Catalogue of Microorganisms (GCM) 10K type strain sequencing project: providing services to taxonomists for standard genome sequencing and annotation.</title>
        <authorList>
            <consortium name="The Broad Institute Genomics Platform"/>
            <consortium name="The Broad Institute Genome Sequencing Center for Infectious Disease"/>
            <person name="Wu L."/>
            <person name="Ma J."/>
        </authorList>
    </citation>
    <scope>NUCLEOTIDE SEQUENCE [LARGE SCALE GENOMIC DNA]</scope>
    <source>
        <strain evidence="3">CCUG 66188</strain>
    </source>
</reference>
<dbReference type="PIRSF" id="PIRSF021308">
    <property type="entry name" value="UCP021308"/>
    <property type="match status" value="1"/>
</dbReference>
<dbReference type="EMBL" id="JBHSWG010000001">
    <property type="protein sequence ID" value="MFC6758747.1"/>
    <property type="molecule type" value="Genomic_DNA"/>
</dbReference>
<evidence type="ECO:0000259" key="1">
    <source>
        <dbReference type="Pfam" id="PF08818"/>
    </source>
</evidence>
<comment type="caution">
    <text evidence="2">The sequence shown here is derived from an EMBL/GenBank/DDBJ whole genome shotgun (WGS) entry which is preliminary data.</text>
</comment>
<dbReference type="InterPro" id="IPR016786">
    <property type="entry name" value="YdeI_bac"/>
</dbReference>
<dbReference type="InterPro" id="IPR014922">
    <property type="entry name" value="YdhG-like"/>
</dbReference>
<evidence type="ECO:0000313" key="2">
    <source>
        <dbReference type="EMBL" id="MFC6758747.1"/>
    </source>
</evidence>
<accession>A0ABW2AZI7</accession>
<dbReference type="Gene3D" id="3.90.1150.200">
    <property type="match status" value="1"/>
</dbReference>
<dbReference type="Pfam" id="PF13376">
    <property type="entry name" value="OmdA"/>
    <property type="match status" value="1"/>
</dbReference>
<dbReference type="SUPFAM" id="SSF159888">
    <property type="entry name" value="YdhG-like"/>
    <property type="match status" value="1"/>
</dbReference>